<evidence type="ECO:0008006" key="4">
    <source>
        <dbReference type="Google" id="ProtNLM"/>
    </source>
</evidence>
<protein>
    <recommendedName>
        <fullName evidence="4">YcxB-like protein</fullName>
    </recommendedName>
</protein>
<evidence type="ECO:0000256" key="1">
    <source>
        <dbReference type="SAM" id="Phobius"/>
    </source>
</evidence>
<feature type="transmembrane region" description="Helical" evidence="1">
    <location>
        <begin position="56"/>
        <end position="80"/>
    </location>
</feature>
<name>A0A444VVE2_9FLAO</name>
<comment type="caution">
    <text evidence="2">The sequence shown here is derived from an EMBL/GenBank/DDBJ whole genome shotgun (WGS) entry which is preliminary data.</text>
</comment>
<dbReference type="AlphaFoldDB" id="A0A444VVE2"/>
<dbReference type="Proteomes" id="UP000290433">
    <property type="component" value="Unassembled WGS sequence"/>
</dbReference>
<evidence type="ECO:0000313" key="2">
    <source>
        <dbReference type="EMBL" id="RYJ37645.1"/>
    </source>
</evidence>
<keyword evidence="1" id="KW-1133">Transmembrane helix</keyword>
<accession>A0A444VVE2</accession>
<keyword evidence="1" id="KW-0472">Membrane</keyword>
<organism evidence="2 3">
    <name type="scientific">Flavobacterium anhuiense</name>
    <dbReference type="NCBI Taxonomy" id="459526"/>
    <lineage>
        <taxon>Bacteria</taxon>
        <taxon>Pseudomonadati</taxon>
        <taxon>Bacteroidota</taxon>
        <taxon>Flavobacteriia</taxon>
        <taxon>Flavobacteriales</taxon>
        <taxon>Flavobacteriaceae</taxon>
        <taxon>Flavobacterium</taxon>
    </lineage>
</organism>
<feature type="transmembrane region" description="Helical" evidence="1">
    <location>
        <begin position="32"/>
        <end position="50"/>
    </location>
</feature>
<evidence type="ECO:0000313" key="3">
    <source>
        <dbReference type="Proteomes" id="UP000290433"/>
    </source>
</evidence>
<dbReference type="EMBL" id="JUIV01000014">
    <property type="protein sequence ID" value="RYJ37645.1"/>
    <property type="molecule type" value="Genomic_DNA"/>
</dbReference>
<sequence length="177" mass="21115">MPASNFSLELQLNISEIRKLNKMYFEHLFKEWIVYVLFIVALVTATLEFVREADFFQWLISCLLTLVLLVVIQFFFVDVISRTILGLAKRLIMYHQFYNRYKLTFTYFDISIQSPLGELKHKWTKIEKVISTKKSLFLYVKEKNTYIISISKKDHNCQEIEKLLSFVENHVMNVIKV</sequence>
<dbReference type="OrthoDB" id="1359059at2"/>
<keyword evidence="1" id="KW-0812">Transmembrane</keyword>
<reference evidence="2 3" key="1">
    <citation type="submission" date="2014-12" db="EMBL/GenBank/DDBJ databases">
        <title>Genome sequence of Flavobacterium anhuiense RCM74.</title>
        <authorList>
            <person name="Kim J.F."/>
            <person name="Song J.Y."/>
            <person name="Kwak M.-J."/>
            <person name="Lee S.-W."/>
        </authorList>
    </citation>
    <scope>NUCLEOTIDE SEQUENCE [LARGE SCALE GENOMIC DNA]</scope>
    <source>
        <strain evidence="2 3">RCM74</strain>
    </source>
</reference>
<dbReference type="RefSeq" id="WP_129748202.1">
    <property type="nucleotide sequence ID" value="NZ_JUIV01000014.1"/>
</dbReference>
<proteinExistence type="predicted"/>
<gene>
    <name evidence="2" type="ORF">NU08_3419</name>
</gene>